<keyword evidence="4" id="KW-1185">Reference proteome</keyword>
<keyword evidence="1" id="KW-0732">Signal</keyword>
<sequence length="160" mass="18155">MRTVLLFLALCAANFSLAQDQEERDDSFIRESNKNLLKIDIKEPFMQVAIKCNDFKPAAYEGGVAAYKDVLNKYMYAYLNSDFYALTGDFTFTLVLDDKGKVVDVKGMPKVQNSEVFFDDMQYVVRRIKKNWTPASCNGQPVASQIKVKMNFSSISADID</sequence>
<evidence type="ECO:0000256" key="1">
    <source>
        <dbReference type="SAM" id="SignalP"/>
    </source>
</evidence>
<dbReference type="Proteomes" id="UP000238534">
    <property type="component" value="Unassembled WGS sequence"/>
</dbReference>
<protein>
    <recommendedName>
        <fullName evidence="6">TonB protein C-terminal</fullName>
    </recommendedName>
</protein>
<evidence type="ECO:0000313" key="2">
    <source>
        <dbReference type="EMBL" id="PRB81074.1"/>
    </source>
</evidence>
<name>A0A2S9CKN3_CHRCI</name>
<feature type="signal peptide" evidence="1">
    <location>
        <begin position="1"/>
        <end position="18"/>
    </location>
</feature>
<gene>
    <name evidence="2" type="ORF">CQ022_19895</name>
    <name evidence="3" type="ORF">CQ033_18800</name>
</gene>
<evidence type="ECO:0000313" key="4">
    <source>
        <dbReference type="Proteomes" id="UP000238325"/>
    </source>
</evidence>
<evidence type="ECO:0008006" key="6">
    <source>
        <dbReference type="Google" id="ProtNLM"/>
    </source>
</evidence>
<reference evidence="4 5" key="1">
    <citation type="submission" date="2017-09" db="EMBL/GenBank/DDBJ databases">
        <title>Genomic, metabolic, and phenotypic characteristics of bacterial isolates from the natural microbiome of the model nematode Caenorhabditis elegans.</title>
        <authorList>
            <person name="Zimmermann J."/>
            <person name="Obeng N."/>
            <person name="Yang W."/>
            <person name="Obeng O."/>
            <person name="Kissoyan K."/>
            <person name="Pees B."/>
            <person name="Dirksen P."/>
            <person name="Hoppner M."/>
            <person name="Franke A."/>
            <person name="Rosenstiel P."/>
            <person name="Leippe M."/>
            <person name="Dierking K."/>
            <person name="Kaleta C."/>
            <person name="Schulenburg H."/>
        </authorList>
    </citation>
    <scope>NUCLEOTIDE SEQUENCE [LARGE SCALE GENOMIC DNA]</scope>
    <source>
        <strain evidence="2 5">MYb25</strain>
        <strain evidence="3 4">MYb44</strain>
    </source>
</reference>
<dbReference type="AlphaFoldDB" id="A0A2S9CKN3"/>
<evidence type="ECO:0000313" key="3">
    <source>
        <dbReference type="EMBL" id="PRB88010.1"/>
    </source>
</evidence>
<organism evidence="2 5">
    <name type="scientific">Chryseobacterium culicis</name>
    <dbReference type="NCBI Taxonomy" id="680127"/>
    <lineage>
        <taxon>Bacteria</taxon>
        <taxon>Pseudomonadati</taxon>
        <taxon>Bacteroidota</taxon>
        <taxon>Flavobacteriia</taxon>
        <taxon>Flavobacteriales</taxon>
        <taxon>Weeksellaceae</taxon>
        <taxon>Chryseobacterium group</taxon>
        <taxon>Chryseobacterium</taxon>
    </lineage>
</organism>
<accession>A0A2S9CKN3</accession>
<proteinExistence type="predicted"/>
<comment type="caution">
    <text evidence="2">The sequence shown here is derived from an EMBL/GenBank/DDBJ whole genome shotgun (WGS) entry which is preliminary data.</text>
</comment>
<dbReference type="EMBL" id="PCPH01000006">
    <property type="protein sequence ID" value="PRB88010.1"/>
    <property type="molecule type" value="Genomic_DNA"/>
</dbReference>
<evidence type="ECO:0000313" key="5">
    <source>
        <dbReference type="Proteomes" id="UP000238534"/>
    </source>
</evidence>
<dbReference type="OrthoDB" id="1248898at2"/>
<dbReference type="RefSeq" id="WP_105684047.1">
    <property type="nucleotide sequence ID" value="NZ_JBBGZD010000005.1"/>
</dbReference>
<dbReference type="Proteomes" id="UP000238325">
    <property type="component" value="Unassembled WGS sequence"/>
</dbReference>
<dbReference type="Gene3D" id="3.30.1150.10">
    <property type="match status" value="1"/>
</dbReference>
<dbReference type="EMBL" id="PCPP01000005">
    <property type="protein sequence ID" value="PRB81074.1"/>
    <property type="molecule type" value="Genomic_DNA"/>
</dbReference>
<feature type="chain" id="PRO_5015554627" description="TonB protein C-terminal" evidence="1">
    <location>
        <begin position="19"/>
        <end position="160"/>
    </location>
</feature>